<keyword evidence="3" id="KW-1185">Reference proteome</keyword>
<evidence type="ECO:0000256" key="1">
    <source>
        <dbReference type="SAM" id="Phobius"/>
    </source>
</evidence>
<organism evidence="2 3">
    <name type="scientific">Pseudothauera lacus</name>
    <dbReference type="NCBI Taxonomy" id="2136175"/>
    <lineage>
        <taxon>Bacteria</taxon>
        <taxon>Pseudomonadati</taxon>
        <taxon>Pseudomonadota</taxon>
        <taxon>Betaproteobacteria</taxon>
        <taxon>Rhodocyclales</taxon>
        <taxon>Zoogloeaceae</taxon>
        <taxon>Pseudothauera</taxon>
    </lineage>
</organism>
<feature type="transmembrane region" description="Helical" evidence="1">
    <location>
        <begin position="274"/>
        <end position="294"/>
    </location>
</feature>
<evidence type="ECO:0000313" key="3">
    <source>
        <dbReference type="Proteomes" id="UP000241193"/>
    </source>
</evidence>
<comment type="caution">
    <text evidence="2">The sequence shown here is derived from an EMBL/GenBank/DDBJ whole genome shotgun (WGS) entry which is preliminary data.</text>
</comment>
<reference evidence="2 3" key="2">
    <citation type="submission" date="2018-04" db="EMBL/GenBank/DDBJ databases">
        <title>Thauera lacus sp. nov., isolated from an saline lake in Inner Mongolia, China.</title>
        <authorList>
            <person name="Liang Q.-Y."/>
        </authorList>
    </citation>
    <scope>NUCLEOTIDE SEQUENCE [LARGE SCALE GENOMIC DNA]</scope>
    <source>
        <strain evidence="2 3">D20</strain>
    </source>
</reference>
<protein>
    <submittedName>
        <fullName evidence="2">NnrS family protein</fullName>
    </submittedName>
</protein>
<feature type="transmembrane region" description="Helical" evidence="1">
    <location>
        <begin position="245"/>
        <end position="262"/>
    </location>
</feature>
<feature type="transmembrane region" description="Helical" evidence="1">
    <location>
        <begin position="221"/>
        <end position="239"/>
    </location>
</feature>
<keyword evidence="1" id="KW-0472">Membrane</keyword>
<reference evidence="2 3" key="1">
    <citation type="submission" date="2018-03" db="EMBL/GenBank/DDBJ databases">
        <authorList>
            <person name="Keele B.F."/>
        </authorList>
    </citation>
    <scope>NUCLEOTIDE SEQUENCE [LARGE SCALE GENOMIC DNA]</scope>
    <source>
        <strain evidence="2 3">D20</strain>
    </source>
</reference>
<feature type="transmembrane region" description="Helical" evidence="1">
    <location>
        <begin position="153"/>
        <end position="172"/>
    </location>
</feature>
<name>A0A2T4IHK1_9RHOO</name>
<dbReference type="InterPro" id="IPR010266">
    <property type="entry name" value="NnrS"/>
</dbReference>
<keyword evidence="1" id="KW-1133">Transmembrane helix</keyword>
<dbReference type="Proteomes" id="UP000241193">
    <property type="component" value="Unassembled WGS sequence"/>
</dbReference>
<dbReference type="AlphaFoldDB" id="A0A2T4IHK1"/>
<sequence length="408" mass="43910">MDGTTAVAPQGVLFRAPHRAMFLAGMLAVLLSFALWAWVLIARLGWWAMPQWVLPVSWVHALLSLGAAFPFFIFGFLLTAMPRWQAVESPPRKAWLPGWRLLVAGWALMLPGLWLPGLALLALLVVLAGWCVLAAALWQVAFRSPAAPLHARAAWFGVGGGVVALLAWLVVLGGGGAGWARVAIEAGLWWFLLPVFVSVCHRMIPFFSSSIIPGYALWRPAWALHLLLAAAVVHGALAMAALGQWSWLVDAPAALVALMLSVRWRPLAAQRVRLLGMLHFGFAWLGVAWLLYAVQSALALAGIHVFAHAPLHALAVGFFASILLAMVSRVTLGHSGRPLLADGPTWALFLVLQAVAVLRVGADLLPFLPWAPAMAVAVAVGGWLAVFGVWALRYLPIYLRPRSDGGEG</sequence>
<feature type="transmembrane region" description="Helical" evidence="1">
    <location>
        <begin position="94"/>
        <end position="114"/>
    </location>
</feature>
<evidence type="ECO:0000313" key="2">
    <source>
        <dbReference type="EMBL" id="PTD97237.1"/>
    </source>
</evidence>
<dbReference type="Pfam" id="PF05940">
    <property type="entry name" value="NnrS"/>
    <property type="match status" value="1"/>
</dbReference>
<proteinExistence type="predicted"/>
<feature type="transmembrane region" description="Helical" evidence="1">
    <location>
        <begin position="61"/>
        <end position="82"/>
    </location>
</feature>
<keyword evidence="1" id="KW-0812">Transmembrane</keyword>
<feature type="transmembrane region" description="Helical" evidence="1">
    <location>
        <begin position="120"/>
        <end position="141"/>
    </location>
</feature>
<feature type="transmembrane region" description="Helical" evidence="1">
    <location>
        <begin position="339"/>
        <end position="358"/>
    </location>
</feature>
<feature type="transmembrane region" description="Helical" evidence="1">
    <location>
        <begin position="178"/>
        <end position="200"/>
    </location>
</feature>
<dbReference type="RefSeq" id="WP_107492439.1">
    <property type="nucleotide sequence ID" value="NZ_PZKC01000003.1"/>
</dbReference>
<dbReference type="OrthoDB" id="9770040at2"/>
<gene>
    <name evidence="2" type="ORF">C8261_04250</name>
</gene>
<feature type="transmembrane region" description="Helical" evidence="1">
    <location>
        <begin position="370"/>
        <end position="392"/>
    </location>
</feature>
<dbReference type="EMBL" id="PZKC01000003">
    <property type="protein sequence ID" value="PTD97237.1"/>
    <property type="molecule type" value="Genomic_DNA"/>
</dbReference>
<accession>A0A2T4IHK1</accession>
<feature type="transmembrane region" description="Helical" evidence="1">
    <location>
        <begin position="306"/>
        <end position="327"/>
    </location>
</feature>
<feature type="transmembrane region" description="Helical" evidence="1">
    <location>
        <begin position="20"/>
        <end position="41"/>
    </location>
</feature>